<keyword evidence="1" id="KW-0732">Signal</keyword>
<feature type="signal peptide" evidence="1">
    <location>
        <begin position="1"/>
        <end position="23"/>
    </location>
</feature>
<name>A0AAD8EKX0_DIPPU</name>
<dbReference type="PROSITE" id="PS60019">
    <property type="entry name" value="I_CONOTOXIN"/>
    <property type="match status" value="1"/>
</dbReference>
<keyword evidence="3" id="KW-1185">Reference proteome</keyword>
<protein>
    <submittedName>
        <fullName evidence="2">Uncharacterized protein</fullName>
    </submittedName>
</protein>
<reference evidence="2" key="1">
    <citation type="journal article" date="2023" name="IScience">
        <title>Live-bearing cockroach genome reveals convergent evolutionary mechanisms linked to viviparity in insects and beyond.</title>
        <authorList>
            <person name="Fouks B."/>
            <person name="Harrison M.C."/>
            <person name="Mikhailova A.A."/>
            <person name="Marchal E."/>
            <person name="English S."/>
            <person name="Carruthers M."/>
            <person name="Jennings E.C."/>
            <person name="Chiamaka E.L."/>
            <person name="Frigard R.A."/>
            <person name="Pippel M."/>
            <person name="Attardo G.M."/>
            <person name="Benoit J.B."/>
            <person name="Bornberg-Bauer E."/>
            <person name="Tobe S.S."/>
        </authorList>
    </citation>
    <scope>NUCLEOTIDE SEQUENCE</scope>
    <source>
        <strain evidence="2">Stay&amp;Tobe</strain>
    </source>
</reference>
<dbReference type="InterPro" id="IPR013141">
    <property type="entry name" value="Conotoxin-I_CS"/>
</dbReference>
<dbReference type="EMBL" id="JASPKZ010003422">
    <property type="protein sequence ID" value="KAJ9593609.1"/>
    <property type="molecule type" value="Genomic_DNA"/>
</dbReference>
<evidence type="ECO:0000313" key="2">
    <source>
        <dbReference type="EMBL" id="KAJ9593609.1"/>
    </source>
</evidence>
<sequence>MDYTKVVFLLSTVVLATLVLSDAAATVECIKDSHNCLRNSECCSGCCVEDKCVKYSDSCVQAQSPCAVHACPPGKKCYLQTVQCIQAACPPIPACKDEDYDDYN</sequence>
<dbReference type="Proteomes" id="UP001233999">
    <property type="component" value="Unassembled WGS sequence"/>
</dbReference>
<dbReference type="AlphaFoldDB" id="A0AAD8EKX0"/>
<proteinExistence type="predicted"/>
<accession>A0AAD8EKX0</accession>
<gene>
    <name evidence="2" type="ORF">L9F63_014848</name>
</gene>
<evidence type="ECO:0000313" key="3">
    <source>
        <dbReference type="Proteomes" id="UP001233999"/>
    </source>
</evidence>
<evidence type="ECO:0000256" key="1">
    <source>
        <dbReference type="SAM" id="SignalP"/>
    </source>
</evidence>
<comment type="caution">
    <text evidence="2">The sequence shown here is derived from an EMBL/GenBank/DDBJ whole genome shotgun (WGS) entry which is preliminary data.</text>
</comment>
<feature type="chain" id="PRO_5042063315" evidence="1">
    <location>
        <begin position="24"/>
        <end position="104"/>
    </location>
</feature>
<organism evidence="2 3">
    <name type="scientific">Diploptera punctata</name>
    <name type="common">Pacific beetle cockroach</name>
    <dbReference type="NCBI Taxonomy" id="6984"/>
    <lineage>
        <taxon>Eukaryota</taxon>
        <taxon>Metazoa</taxon>
        <taxon>Ecdysozoa</taxon>
        <taxon>Arthropoda</taxon>
        <taxon>Hexapoda</taxon>
        <taxon>Insecta</taxon>
        <taxon>Pterygota</taxon>
        <taxon>Neoptera</taxon>
        <taxon>Polyneoptera</taxon>
        <taxon>Dictyoptera</taxon>
        <taxon>Blattodea</taxon>
        <taxon>Blaberoidea</taxon>
        <taxon>Blaberidae</taxon>
        <taxon>Diplopterinae</taxon>
        <taxon>Diploptera</taxon>
    </lineage>
</organism>
<reference evidence="2" key="2">
    <citation type="submission" date="2023-05" db="EMBL/GenBank/DDBJ databases">
        <authorList>
            <person name="Fouks B."/>
        </authorList>
    </citation>
    <scope>NUCLEOTIDE SEQUENCE</scope>
    <source>
        <strain evidence="2">Stay&amp;Tobe</strain>
        <tissue evidence="2">Testes</tissue>
    </source>
</reference>